<accession>A0AAN6M394</accession>
<dbReference type="Proteomes" id="UP001280581">
    <property type="component" value="Unassembled WGS sequence"/>
</dbReference>
<comment type="similarity">
    <text evidence="1">Belongs to the short-chain dehydrogenases/reductases (SDR) family.</text>
</comment>
<name>A0AAN6M394_9PLEO</name>
<evidence type="ECO:0000256" key="2">
    <source>
        <dbReference type="ARBA" id="ARBA00023002"/>
    </source>
</evidence>
<reference evidence="3 4" key="1">
    <citation type="submission" date="2021-02" db="EMBL/GenBank/DDBJ databases">
        <title>Genome assembly of Pseudopithomyces chartarum.</title>
        <authorList>
            <person name="Jauregui R."/>
            <person name="Singh J."/>
            <person name="Voisey C."/>
        </authorList>
    </citation>
    <scope>NUCLEOTIDE SEQUENCE [LARGE SCALE GENOMIC DNA]</scope>
    <source>
        <strain evidence="3 4">AGR01</strain>
    </source>
</reference>
<protein>
    <submittedName>
        <fullName evidence="3">Uncharacterized protein</fullName>
    </submittedName>
</protein>
<keyword evidence="4" id="KW-1185">Reference proteome</keyword>
<dbReference type="Pfam" id="PF00106">
    <property type="entry name" value="adh_short"/>
    <property type="match status" value="1"/>
</dbReference>
<evidence type="ECO:0000313" key="3">
    <source>
        <dbReference type="EMBL" id="KAK3214455.1"/>
    </source>
</evidence>
<comment type="caution">
    <text evidence="3">The sequence shown here is derived from an EMBL/GenBank/DDBJ whole genome shotgun (WGS) entry which is preliminary data.</text>
</comment>
<evidence type="ECO:0000256" key="1">
    <source>
        <dbReference type="ARBA" id="ARBA00006484"/>
    </source>
</evidence>
<dbReference type="InterPro" id="IPR036291">
    <property type="entry name" value="NAD(P)-bd_dom_sf"/>
</dbReference>
<sequence length="197" mass="21316">MSKNIFITGANRGLGLGLLEKYAQKDNHVIVAAVRDPQSESARRLADVATGEGTKIVVVKIDSAIHEDAISAVEKIQKDGISHLDVVIANAGISSIWPLIKDAKIEDIDAHMRTNVYGVVSLYQATRELLKASVELGKEPAFVLMGSMAGMIADQPPIPNSAYGPSKAAAHWFIIRMHAEDSWLNAFVMDPGSRLEE</sequence>
<dbReference type="GO" id="GO:0050664">
    <property type="term" value="F:oxidoreductase activity, acting on NAD(P)H, oxygen as acceptor"/>
    <property type="evidence" value="ECO:0007669"/>
    <property type="project" value="TreeGrafter"/>
</dbReference>
<dbReference type="PANTHER" id="PTHR43008:SF4">
    <property type="entry name" value="CHAIN DEHYDROGENASE, PUTATIVE (AFU_ORTHOLOGUE AFUA_4G08710)-RELATED"/>
    <property type="match status" value="1"/>
</dbReference>
<keyword evidence="2" id="KW-0560">Oxidoreductase</keyword>
<organism evidence="3 4">
    <name type="scientific">Pseudopithomyces chartarum</name>
    <dbReference type="NCBI Taxonomy" id="1892770"/>
    <lineage>
        <taxon>Eukaryota</taxon>
        <taxon>Fungi</taxon>
        <taxon>Dikarya</taxon>
        <taxon>Ascomycota</taxon>
        <taxon>Pezizomycotina</taxon>
        <taxon>Dothideomycetes</taxon>
        <taxon>Pleosporomycetidae</taxon>
        <taxon>Pleosporales</taxon>
        <taxon>Massarineae</taxon>
        <taxon>Didymosphaeriaceae</taxon>
        <taxon>Pseudopithomyces</taxon>
    </lineage>
</organism>
<dbReference type="PANTHER" id="PTHR43008">
    <property type="entry name" value="BENZIL REDUCTASE"/>
    <property type="match status" value="1"/>
</dbReference>
<dbReference type="InterPro" id="IPR002347">
    <property type="entry name" value="SDR_fam"/>
</dbReference>
<evidence type="ECO:0000313" key="4">
    <source>
        <dbReference type="Proteomes" id="UP001280581"/>
    </source>
</evidence>
<dbReference type="EMBL" id="WVTA01000003">
    <property type="protein sequence ID" value="KAK3214455.1"/>
    <property type="molecule type" value="Genomic_DNA"/>
</dbReference>
<proteinExistence type="inferred from homology"/>
<dbReference type="Gene3D" id="3.40.50.720">
    <property type="entry name" value="NAD(P)-binding Rossmann-like Domain"/>
    <property type="match status" value="1"/>
</dbReference>
<dbReference type="AlphaFoldDB" id="A0AAN6M394"/>
<dbReference type="SUPFAM" id="SSF51735">
    <property type="entry name" value="NAD(P)-binding Rossmann-fold domains"/>
    <property type="match status" value="1"/>
</dbReference>
<dbReference type="PRINTS" id="PR00081">
    <property type="entry name" value="GDHRDH"/>
</dbReference>
<gene>
    <name evidence="3" type="ORF">GRF29_19g258856</name>
</gene>
<dbReference type="GO" id="GO:0016616">
    <property type="term" value="F:oxidoreductase activity, acting on the CH-OH group of donors, NAD or NADP as acceptor"/>
    <property type="evidence" value="ECO:0007669"/>
    <property type="project" value="UniProtKB-ARBA"/>
</dbReference>